<sequence>MTFRVEEGDRIEGEMVYEFSEYGFRFAPSDKSWVLGLAGSEGMTSFNADTLMVVFGIESRRVLYVSGYFPMEGWDREELQFPLGSPGVVFVEADDPVPGVSIPVEADEWRARFDSKENVFCFGGIAGASTRYVEVATGVMLAIENRELVEVWLKPSFVS</sequence>
<reference evidence="1 2" key="1">
    <citation type="submission" date="2017-07" db="EMBL/GenBank/DDBJ databases">
        <title>Complete genome sequence of Actinoalloteichus hoggarensis DSM 45943, type strain of Actinoalloteichus hoggarensis.</title>
        <authorList>
            <person name="Ruckert C."/>
            <person name="Nouioui I."/>
            <person name="Willmese J."/>
            <person name="van Wezel G."/>
            <person name="Klenk H.-P."/>
            <person name="Kalinowski J."/>
            <person name="Zotchev S.B."/>
        </authorList>
    </citation>
    <scope>NUCLEOTIDE SEQUENCE [LARGE SCALE GENOMIC DNA]</scope>
    <source>
        <strain evidence="1 2">DSM 45943</strain>
    </source>
</reference>
<proteinExistence type="predicted"/>
<dbReference type="EMBL" id="CP022521">
    <property type="protein sequence ID" value="ASO18793.1"/>
    <property type="molecule type" value="Genomic_DNA"/>
</dbReference>
<accession>A0A221VZ23</accession>
<dbReference type="AlphaFoldDB" id="A0A221VZ23"/>
<dbReference type="Proteomes" id="UP000204221">
    <property type="component" value="Chromosome"/>
</dbReference>
<gene>
    <name evidence="1" type="ORF">AHOG_05700</name>
</gene>
<dbReference type="RefSeq" id="WP_169725814.1">
    <property type="nucleotide sequence ID" value="NZ_JACHJM010000002.1"/>
</dbReference>
<evidence type="ECO:0000313" key="2">
    <source>
        <dbReference type="Proteomes" id="UP000204221"/>
    </source>
</evidence>
<name>A0A221VZ23_9PSEU</name>
<evidence type="ECO:0000313" key="1">
    <source>
        <dbReference type="EMBL" id="ASO18793.1"/>
    </source>
</evidence>
<organism evidence="1 2">
    <name type="scientific">Actinoalloteichus hoggarensis</name>
    <dbReference type="NCBI Taxonomy" id="1470176"/>
    <lineage>
        <taxon>Bacteria</taxon>
        <taxon>Bacillati</taxon>
        <taxon>Actinomycetota</taxon>
        <taxon>Actinomycetes</taxon>
        <taxon>Pseudonocardiales</taxon>
        <taxon>Pseudonocardiaceae</taxon>
        <taxon>Actinoalloteichus</taxon>
    </lineage>
</organism>
<protein>
    <submittedName>
        <fullName evidence="1">Uncharacterized protein</fullName>
    </submittedName>
</protein>
<keyword evidence="2" id="KW-1185">Reference proteome</keyword>
<dbReference type="KEGG" id="ahg:AHOG_05700"/>